<reference evidence="2 3" key="1">
    <citation type="submission" date="2020-05" db="EMBL/GenBank/DDBJ databases">
        <title>Gimesia benthica sp. nov., a novel planctomycete isolated from a deep-sea water sample of the Northwest Indian Ocean.</title>
        <authorList>
            <person name="Wang J."/>
            <person name="Ruan C."/>
            <person name="Song L."/>
            <person name="Zhu Y."/>
            <person name="Li A."/>
            <person name="Zheng X."/>
            <person name="Wang L."/>
            <person name="Lu Z."/>
            <person name="Huang Y."/>
            <person name="Du W."/>
            <person name="Zhou Y."/>
            <person name="Huang L."/>
            <person name="Dai X."/>
        </authorList>
    </citation>
    <scope>NUCLEOTIDE SEQUENCE [LARGE SCALE GENOMIC DNA]</scope>
    <source>
        <strain evidence="2 3">YYQ-30</strain>
    </source>
</reference>
<keyword evidence="2" id="KW-0378">Hydrolase</keyword>
<sequence length="176" mass="19429">MMDANAMRQAGEGQRLRLGSGLRLPEALDDAALAGMSPASGGEEWACLTEALYFEARGEDLQGQIAVAEVILNRVDNRRYPDTVCGVIAQGEQRRHACQFSFRCDGHPETVHEQGAYETVGKVARLMLDGRDRVLTDGATHYHTTAVRPSWSRRLTRTAQIGSHVFYRPATQSARN</sequence>
<organism evidence="2 3">
    <name type="scientific">Halovulum dunhuangense</name>
    <dbReference type="NCBI Taxonomy" id="1505036"/>
    <lineage>
        <taxon>Bacteria</taxon>
        <taxon>Pseudomonadati</taxon>
        <taxon>Pseudomonadota</taxon>
        <taxon>Alphaproteobacteria</taxon>
        <taxon>Rhodobacterales</taxon>
        <taxon>Paracoccaceae</taxon>
        <taxon>Halovulum</taxon>
    </lineage>
</organism>
<evidence type="ECO:0000259" key="1">
    <source>
        <dbReference type="Pfam" id="PF07486"/>
    </source>
</evidence>
<gene>
    <name evidence="2" type="ORF">HMH01_07290</name>
</gene>
<dbReference type="Proteomes" id="UP000572377">
    <property type="component" value="Unassembled WGS sequence"/>
</dbReference>
<accession>A0A849L1Y2</accession>
<evidence type="ECO:0000313" key="2">
    <source>
        <dbReference type="EMBL" id="NNU80241.1"/>
    </source>
</evidence>
<proteinExistence type="predicted"/>
<dbReference type="EMBL" id="JABFBC010000001">
    <property type="protein sequence ID" value="NNU80241.1"/>
    <property type="molecule type" value="Genomic_DNA"/>
</dbReference>
<keyword evidence="3" id="KW-1185">Reference proteome</keyword>
<evidence type="ECO:0000313" key="3">
    <source>
        <dbReference type="Proteomes" id="UP000572377"/>
    </source>
</evidence>
<dbReference type="GO" id="GO:0016787">
    <property type="term" value="F:hydrolase activity"/>
    <property type="evidence" value="ECO:0007669"/>
    <property type="project" value="UniProtKB-KW"/>
</dbReference>
<name>A0A849L1Y2_9RHOB</name>
<dbReference type="Pfam" id="PF07486">
    <property type="entry name" value="Hydrolase_2"/>
    <property type="match status" value="1"/>
</dbReference>
<dbReference type="InterPro" id="IPR011105">
    <property type="entry name" value="Cell_wall_hydrolase_SleB"/>
</dbReference>
<dbReference type="AlphaFoldDB" id="A0A849L1Y2"/>
<protein>
    <submittedName>
        <fullName evidence="2">Cell wall hydrolase</fullName>
    </submittedName>
</protein>
<dbReference type="InterPro" id="IPR042047">
    <property type="entry name" value="SleB_dom1"/>
</dbReference>
<dbReference type="Gene3D" id="1.10.10.2520">
    <property type="entry name" value="Cell wall hydrolase SleB, domain 1"/>
    <property type="match status" value="1"/>
</dbReference>
<comment type="caution">
    <text evidence="2">The sequence shown here is derived from an EMBL/GenBank/DDBJ whole genome shotgun (WGS) entry which is preliminary data.</text>
</comment>
<feature type="domain" description="Cell wall hydrolase SleB" evidence="1">
    <location>
        <begin position="58"/>
        <end position="167"/>
    </location>
</feature>